<evidence type="ECO:0000256" key="1">
    <source>
        <dbReference type="SAM" id="MobiDB-lite"/>
    </source>
</evidence>
<dbReference type="EMBL" id="CADEAL010000550">
    <property type="protein sequence ID" value="CAB1421865.1"/>
    <property type="molecule type" value="Genomic_DNA"/>
</dbReference>
<comment type="caution">
    <text evidence="2">The sequence shown here is derived from an EMBL/GenBank/DDBJ whole genome shotgun (WGS) entry which is preliminary data.</text>
</comment>
<sequence>MEKTSQQAQVNAEQQLLPNTRRSFSFSSLRIKKRHNSEEEGGFRRRRGLLLFSSVRESSRKESVFGGDGASQPRGSQDQVKKTERHNSEEEGGFRRRRGLPSFSSVRESSRKESVSDGDGASQPCGSQDQVKKTGMLQSDTK</sequence>
<reference evidence="2" key="1">
    <citation type="submission" date="2020-03" db="EMBL/GenBank/DDBJ databases">
        <authorList>
            <person name="Weist P."/>
        </authorList>
    </citation>
    <scope>NUCLEOTIDE SEQUENCE</scope>
</reference>
<organism evidence="2 3">
    <name type="scientific">Pleuronectes platessa</name>
    <name type="common">European plaice</name>
    <dbReference type="NCBI Taxonomy" id="8262"/>
    <lineage>
        <taxon>Eukaryota</taxon>
        <taxon>Metazoa</taxon>
        <taxon>Chordata</taxon>
        <taxon>Craniata</taxon>
        <taxon>Vertebrata</taxon>
        <taxon>Euteleostomi</taxon>
        <taxon>Actinopterygii</taxon>
        <taxon>Neopterygii</taxon>
        <taxon>Teleostei</taxon>
        <taxon>Neoteleostei</taxon>
        <taxon>Acanthomorphata</taxon>
        <taxon>Carangaria</taxon>
        <taxon>Pleuronectiformes</taxon>
        <taxon>Pleuronectoidei</taxon>
        <taxon>Pleuronectidae</taxon>
        <taxon>Pleuronectes</taxon>
    </lineage>
</organism>
<feature type="region of interest" description="Disordered" evidence="1">
    <location>
        <begin position="1"/>
        <end position="142"/>
    </location>
</feature>
<gene>
    <name evidence="2" type="ORF">PLEPLA_LOCUS9753</name>
</gene>
<evidence type="ECO:0000313" key="3">
    <source>
        <dbReference type="Proteomes" id="UP001153269"/>
    </source>
</evidence>
<proteinExistence type="predicted"/>
<protein>
    <submittedName>
        <fullName evidence="2">Uncharacterized protein</fullName>
    </submittedName>
</protein>
<evidence type="ECO:0000313" key="2">
    <source>
        <dbReference type="EMBL" id="CAB1421865.1"/>
    </source>
</evidence>
<dbReference type="Proteomes" id="UP001153269">
    <property type="component" value="Unassembled WGS sequence"/>
</dbReference>
<keyword evidence="3" id="KW-1185">Reference proteome</keyword>
<dbReference type="AlphaFoldDB" id="A0A9N7TZB9"/>
<feature type="compositionally biased region" description="Polar residues" evidence="1">
    <location>
        <begin position="1"/>
        <end position="28"/>
    </location>
</feature>
<feature type="compositionally biased region" description="Basic and acidic residues" evidence="1">
    <location>
        <begin position="79"/>
        <end position="94"/>
    </location>
</feature>
<accession>A0A9N7TZB9</accession>
<name>A0A9N7TZB9_PLEPL</name>